<keyword evidence="2" id="KW-0863">Zinc-finger</keyword>
<dbReference type="OrthoDB" id="10055895at2759"/>
<dbReference type="InterPro" id="IPR001965">
    <property type="entry name" value="Znf_PHD"/>
</dbReference>
<organism evidence="5 6">
    <name type="scientific">Plasmopara halstedii</name>
    <name type="common">Downy mildew of sunflower</name>
    <dbReference type="NCBI Taxonomy" id="4781"/>
    <lineage>
        <taxon>Eukaryota</taxon>
        <taxon>Sar</taxon>
        <taxon>Stramenopiles</taxon>
        <taxon>Oomycota</taxon>
        <taxon>Peronosporomycetes</taxon>
        <taxon>Peronosporales</taxon>
        <taxon>Peronosporaceae</taxon>
        <taxon>Plasmopara</taxon>
    </lineage>
</organism>
<dbReference type="SMART" id="SM00249">
    <property type="entry name" value="PHD"/>
    <property type="match status" value="1"/>
</dbReference>
<feature type="domain" description="Phorbol-ester/DAG-type" evidence="4">
    <location>
        <begin position="88"/>
        <end position="145"/>
    </location>
</feature>
<dbReference type="CDD" id="cd00029">
    <property type="entry name" value="C1"/>
    <property type="match status" value="1"/>
</dbReference>
<dbReference type="AlphaFoldDB" id="A0A0P1B6R4"/>
<evidence type="ECO:0000259" key="4">
    <source>
        <dbReference type="PROSITE" id="PS50081"/>
    </source>
</evidence>
<dbReference type="GeneID" id="36402893"/>
<dbReference type="GO" id="GO:0008270">
    <property type="term" value="F:zinc ion binding"/>
    <property type="evidence" value="ECO:0007669"/>
    <property type="project" value="UniProtKB-KW"/>
</dbReference>
<dbReference type="InterPro" id="IPR002219">
    <property type="entry name" value="PKC_DAG/PE"/>
</dbReference>
<accession>A0A0P1B6R4</accession>
<dbReference type="InterPro" id="IPR019786">
    <property type="entry name" value="Zinc_finger_PHD-type_CS"/>
</dbReference>
<dbReference type="EMBL" id="CCYD01003101">
    <property type="protein sequence ID" value="CEG50112.1"/>
    <property type="molecule type" value="Genomic_DNA"/>
</dbReference>
<dbReference type="PROSITE" id="PS01359">
    <property type="entry name" value="ZF_PHD_1"/>
    <property type="match status" value="1"/>
</dbReference>
<evidence type="ECO:0000256" key="3">
    <source>
        <dbReference type="ARBA" id="ARBA00022833"/>
    </source>
</evidence>
<reference evidence="6" key="1">
    <citation type="submission" date="2014-09" db="EMBL/GenBank/DDBJ databases">
        <authorList>
            <person name="Sharma Rahul"/>
            <person name="Thines Marco"/>
        </authorList>
    </citation>
    <scope>NUCLEOTIDE SEQUENCE [LARGE SCALE GENOMIC DNA]</scope>
</reference>
<evidence type="ECO:0000256" key="1">
    <source>
        <dbReference type="ARBA" id="ARBA00022723"/>
    </source>
</evidence>
<evidence type="ECO:0000313" key="6">
    <source>
        <dbReference type="Proteomes" id="UP000054928"/>
    </source>
</evidence>
<dbReference type="PROSITE" id="PS50081">
    <property type="entry name" value="ZF_DAG_PE_2"/>
    <property type="match status" value="1"/>
</dbReference>
<dbReference type="InterPro" id="IPR013083">
    <property type="entry name" value="Znf_RING/FYVE/PHD"/>
</dbReference>
<keyword evidence="1" id="KW-0479">Metal-binding</keyword>
<keyword evidence="3" id="KW-0862">Zinc</keyword>
<protein>
    <recommendedName>
        <fullName evidence="4">Phorbol-ester/DAG-type domain-containing protein</fullName>
    </recommendedName>
</protein>
<dbReference type="STRING" id="4781.A0A0P1B6R4"/>
<dbReference type="Pfam" id="PF13831">
    <property type="entry name" value="PHD_2"/>
    <property type="match status" value="1"/>
</dbReference>
<keyword evidence="6" id="KW-1185">Reference proteome</keyword>
<sequence length="341" mass="39193">MNLEAADVSTRKLSKMEAKCDTRSKSKLFSKTNAKPLTGTLDRWFKPANGAANDKKASNKTKSFEPVVNANDDEKNMRPQVSKSVRSSRNFVQRYIHINDECRVCESAKIEEAARCELRCATCSLTVHKKCYNVRGEVSDKEWNCRRCQYIYRETAWEDISGLIGVPNPESLTFPTCEPPDNNHKMHQLFTDSNFAAIFLFLQRFSRLGLQLLNVDTTLENLANALIEPKAGKLCEELHTRLLKNINVVTKKDPWYVLLWHFLREEENVPVIVKNTKFLANSVESEKREDLYLGLPVKERLAMLKLLCEAQFDRNAILVEKIGHEEAESMESASEPEWWQC</sequence>
<dbReference type="RefSeq" id="XP_024586481.1">
    <property type="nucleotide sequence ID" value="XM_024721376.1"/>
</dbReference>
<evidence type="ECO:0000313" key="5">
    <source>
        <dbReference type="EMBL" id="CEG50112.1"/>
    </source>
</evidence>
<dbReference type="InterPro" id="IPR011011">
    <property type="entry name" value="Znf_FYVE_PHD"/>
</dbReference>
<dbReference type="Proteomes" id="UP000054928">
    <property type="component" value="Unassembled WGS sequence"/>
</dbReference>
<dbReference type="SUPFAM" id="SSF57903">
    <property type="entry name" value="FYVE/PHD zinc finger"/>
    <property type="match status" value="1"/>
</dbReference>
<proteinExistence type="predicted"/>
<dbReference type="Gene3D" id="3.30.40.10">
    <property type="entry name" value="Zinc/RING finger domain, C3HC4 (zinc finger)"/>
    <property type="match status" value="1"/>
</dbReference>
<name>A0A0P1B6R4_PLAHL</name>
<evidence type="ECO:0000256" key="2">
    <source>
        <dbReference type="ARBA" id="ARBA00022771"/>
    </source>
</evidence>
<dbReference type="InterPro" id="IPR019787">
    <property type="entry name" value="Znf_PHD-finger"/>
</dbReference>